<comment type="catalytic activity">
    <reaction evidence="1 9">
        <text>Thiol-dependent hydrolysis of ester, thioester, amide, peptide and isopeptide bonds formed by the C-terminal Gly of ubiquitin (a 76-residue protein attached to proteins as an intracellular targeting signal).</text>
        <dbReference type="EC" id="3.4.19.12"/>
    </reaction>
</comment>
<keyword evidence="3" id="KW-0479">Metal-binding</keyword>
<keyword evidence="11" id="KW-1185">Reference proteome</keyword>
<evidence type="ECO:0000256" key="8">
    <source>
        <dbReference type="ARBA" id="ARBA00022833"/>
    </source>
</evidence>
<dbReference type="GO" id="GO:0005829">
    <property type="term" value="C:cytosol"/>
    <property type="evidence" value="ECO:0007669"/>
    <property type="project" value="TreeGrafter"/>
</dbReference>
<evidence type="ECO:0000256" key="2">
    <source>
        <dbReference type="ARBA" id="ARBA00022670"/>
    </source>
</evidence>
<dbReference type="InterPro" id="IPR003323">
    <property type="entry name" value="OTU_dom"/>
</dbReference>
<dbReference type="Pfam" id="PF24560">
    <property type="entry name" value="zf-C2H2_OTU1_C"/>
    <property type="match status" value="1"/>
</dbReference>
<dbReference type="GO" id="GO:0030968">
    <property type="term" value="P:endoplasmic reticulum unfolded protein response"/>
    <property type="evidence" value="ECO:0007669"/>
    <property type="project" value="TreeGrafter"/>
</dbReference>
<dbReference type="InterPro" id="IPR029071">
    <property type="entry name" value="Ubiquitin-like_domsf"/>
</dbReference>
<protein>
    <recommendedName>
        <fullName evidence="9">Ubiquitin thioesterase OTU</fullName>
        <ecNumber evidence="9">3.4.19.12</ecNumber>
    </recommendedName>
</protein>
<dbReference type="Proteomes" id="UP000479000">
    <property type="component" value="Unassembled WGS sequence"/>
</dbReference>
<evidence type="ECO:0000256" key="5">
    <source>
        <dbReference type="ARBA" id="ARBA00022786"/>
    </source>
</evidence>
<dbReference type="InterPro" id="IPR000626">
    <property type="entry name" value="Ubiquitin-like_dom"/>
</dbReference>
<accession>A0A6H5GBZ0</accession>
<keyword evidence="7 9" id="KW-0788">Thiol protease</keyword>
<keyword evidence="9" id="KW-0963">Cytoplasm</keyword>
<reference evidence="10 11" key="1">
    <citation type="submission" date="2020-02" db="EMBL/GenBank/DDBJ databases">
        <authorList>
            <person name="Ferguson B K."/>
        </authorList>
    </citation>
    <scope>NUCLEOTIDE SEQUENCE [LARGE SCALE GENOMIC DNA]</scope>
</reference>
<dbReference type="InterPro" id="IPR038765">
    <property type="entry name" value="Papain-like_cys_pep_sf"/>
</dbReference>
<keyword evidence="6 9" id="KW-0378">Hydrolase</keyword>
<keyword evidence="2" id="KW-0645">Protease</keyword>
<keyword evidence="4" id="KW-0863">Zinc-finger</keyword>
<dbReference type="CDD" id="cd17059">
    <property type="entry name" value="Ubl_OTU1"/>
    <property type="match status" value="1"/>
</dbReference>
<sequence>MPELTVRIKTKSGLLKVDSLSGTSTILQLKQHVASWMNSMPENVVLMIGYPPKALDDDTKTLLEVGIKSGETLIAQERVSPAVIAPTPMVSDAVKNDIGSPAKSRPHIQSENFEDSGLLMRQVVPADNSCLFTSVGFVLNGKIDTTCGSHMRKIIAECVAADPELYSEAMLGRPNKEYCDWIRKPDSWGGAIELSVLTHFYAIEICVVDTINAVINRFGEDQPYPFRVFLIFDGIHYDPLYKESLKGDSIQTMFPSSNEKVLLEAAELAQEAKSSRQYTDVDKFTLLCLECRTHLKGQIEAQQHAKSTGHTNFGEVAS</sequence>
<gene>
    <name evidence="10" type="ORF">NTEN_LOCUS6147</name>
</gene>
<dbReference type="GO" id="GO:0004843">
    <property type="term" value="F:cysteine-type deubiquitinase activity"/>
    <property type="evidence" value="ECO:0007669"/>
    <property type="project" value="UniProtKB-UniRule"/>
</dbReference>
<dbReference type="GO" id="GO:0016579">
    <property type="term" value="P:protein deubiquitination"/>
    <property type="evidence" value="ECO:0007669"/>
    <property type="project" value="TreeGrafter"/>
</dbReference>
<dbReference type="AlphaFoldDB" id="A0A6H5GBZ0"/>
<dbReference type="InterPro" id="IPR048857">
    <property type="entry name" value="OTU1_Ubl"/>
</dbReference>
<dbReference type="SUPFAM" id="SSF54001">
    <property type="entry name" value="Cysteine proteinases"/>
    <property type="match status" value="1"/>
</dbReference>
<evidence type="ECO:0000256" key="1">
    <source>
        <dbReference type="ARBA" id="ARBA00000707"/>
    </source>
</evidence>
<proteinExistence type="predicted"/>
<evidence type="ECO:0000256" key="9">
    <source>
        <dbReference type="RuleBase" id="RU367104"/>
    </source>
</evidence>
<evidence type="ECO:0000313" key="11">
    <source>
        <dbReference type="Proteomes" id="UP000479000"/>
    </source>
</evidence>
<keyword evidence="5 9" id="KW-0833">Ubl conjugation pathway</keyword>
<name>A0A6H5GBZ0_9HEMI</name>
<dbReference type="PROSITE" id="PS50053">
    <property type="entry name" value="UBIQUITIN_2"/>
    <property type="match status" value="1"/>
</dbReference>
<dbReference type="EC" id="3.4.19.12" evidence="9"/>
<evidence type="ECO:0000256" key="6">
    <source>
        <dbReference type="ARBA" id="ARBA00022801"/>
    </source>
</evidence>
<keyword evidence="8" id="KW-0862">Zinc</keyword>
<dbReference type="EMBL" id="CADCXU010009071">
    <property type="protein sequence ID" value="CAA9999929.1"/>
    <property type="molecule type" value="Genomic_DNA"/>
</dbReference>
<dbReference type="PANTHER" id="PTHR13312">
    <property type="entry name" value="HIV-INDUCED PROTEIN-7-LIKE PROTEASE"/>
    <property type="match status" value="1"/>
</dbReference>
<comment type="subcellular location">
    <subcellularLocation>
        <location evidence="9">Cytoplasm</location>
    </subcellularLocation>
</comment>
<dbReference type="PROSITE" id="PS50802">
    <property type="entry name" value="OTU"/>
    <property type="match status" value="1"/>
</dbReference>
<dbReference type="OrthoDB" id="65596at2759"/>
<dbReference type="Pfam" id="PF02338">
    <property type="entry name" value="OTU"/>
    <property type="match status" value="1"/>
</dbReference>
<dbReference type="InterPro" id="IPR057766">
    <property type="entry name" value="Znf-C2H2_OTU1-like_C"/>
</dbReference>
<dbReference type="GO" id="GO:0005634">
    <property type="term" value="C:nucleus"/>
    <property type="evidence" value="ECO:0007669"/>
    <property type="project" value="TreeGrafter"/>
</dbReference>
<evidence type="ECO:0000313" key="10">
    <source>
        <dbReference type="EMBL" id="CAA9999929.1"/>
    </source>
</evidence>
<evidence type="ECO:0000256" key="7">
    <source>
        <dbReference type="ARBA" id="ARBA00022807"/>
    </source>
</evidence>
<comment type="function">
    <text evidence="9">Hydrolase that can remove conjugated ubiquitin from proteins and may therefore play an important regulatory role at the level of protein turnover by preventing degradation.</text>
</comment>
<dbReference type="GO" id="GO:0008270">
    <property type="term" value="F:zinc ion binding"/>
    <property type="evidence" value="ECO:0007669"/>
    <property type="project" value="UniProtKB-KW"/>
</dbReference>
<dbReference type="GO" id="GO:0036503">
    <property type="term" value="P:ERAD pathway"/>
    <property type="evidence" value="ECO:0007669"/>
    <property type="project" value="TreeGrafter"/>
</dbReference>
<evidence type="ECO:0000256" key="3">
    <source>
        <dbReference type="ARBA" id="ARBA00022723"/>
    </source>
</evidence>
<dbReference type="SUPFAM" id="SSF54236">
    <property type="entry name" value="Ubiquitin-like"/>
    <property type="match status" value="1"/>
</dbReference>
<evidence type="ECO:0000256" key="4">
    <source>
        <dbReference type="ARBA" id="ARBA00022771"/>
    </source>
</evidence>
<dbReference type="Pfam" id="PF00789">
    <property type="entry name" value="UBX"/>
    <property type="match status" value="1"/>
</dbReference>
<dbReference type="InterPro" id="IPR001012">
    <property type="entry name" value="UBX_dom"/>
</dbReference>
<organism evidence="10 11">
    <name type="scientific">Nesidiocoris tenuis</name>
    <dbReference type="NCBI Taxonomy" id="355587"/>
    <lineage>
        <taxon>Eukaryota</taxon>
        <taxon>Metazoa</taxon>
        <taxon>Ecdysozoa</taxon>
        <taxon>Arthropoda</taxon>
        <taxon>Hexapoda</taxon>
        <taxon>Insecta</taxon>
        <taxon>Pterygota</taxon>
        <taxon>Neoptera</taxon>
        <taxon>Paraneoptera</taxon>
        <taxon>Hemiptera</taxon>
        <taxon>Heteroptera</taxon>
        <taxon>Panheteroptera</taxon>
        <taxon>Cimicomorpha</taxon>
        <taxon>Miridae</taxon>
        <taxon>Dicyphina</taxon>
        <taxon>Nesidiocoris</taxon>
    </lineage>
</organism>
<dbReference type="PANTHER" id="PTHR13312:SF0">
    <property type="entry name" value="UBIQUITIN THIOESTERASE OTU1"/>
    <property type="match status" value="1"/>
</dbReference>
<dbReference type="Gene3D" id="3.90.70.80">
    <property type="match status" value="1"/>
</dbReference>
<dbReference type="CDD" id="cd22745">
    <property type="entry name" value="OTU_OTU1"/>
    <property type="match status" value="1"/>
</dbReference>
<dbReference type="Gene3D" id="3.10.20.90">
    <property type="entry name" value="Phosphatidylinositol 3-kinase Catalytic Subunit, Chain A, domain 1"/>
    <property type="match status" value="1"/>
</dbReference>